<protein>
    <recommendedName>
        <fullName evidence="4">PRC-barrel domain-containing protein</fullName>
    </recommendedName>
</protein>
<gene>
    <name evidence="2" type="ORF">GBAR_LOCUS21808</name>
</gene>
<keyword evidence="3" id="KW-1185">Reference proteome</keyword>
<sequence length="264" mass="28110">MGVPVLSTDLRLKKLRGSGGYVIATVDDLQQGKGNLGGPDLFLAPIGRIDTSRISKFFCNTCESEYDGAPDIKYESPNEEVAENLILAEKGQYICQTCSSTLAEYREFKKSDEAADVGAAKPIEVADTVASEATEVADISIIEDAGPDTISTELPVPETDPESQPETGEIRSIIGMAIFDMGAAGMGTVKQIGIDATQTLTLVVEGADGTRQMIAWDRVRSVGDIILLGEKGPAAAPSQDHGCPQCKFENKPDSKFCEQCGHAF</sequence>
<feature type="region of interest" description="Disordered" evidence="1">
    <location>
        <begin position="147"/>
        <end position="167"/>
    </location>
</feature>
<evidence type="ECO:0000313" key="3">
    <source>
        <dbReference type="Proteomes" id="UP001174909"/>
    </source>
</evidence>
<dbReference type="AlphaFoldDB" id="A0AA35T0H6"/>
<organism evidence="2 3">
    <name type="scientific">Geodia barretti</name>
    <name type="common">Barrett's horny sponge</name>
    <dbReference type="NCBI Taxonomy" id="519541"/>
    <lineage>
        <taxon>Eukaryota</taxon>
        <taxon>Metazoa</taxon>
        <taxon>Porifera</taxon>
        <taxon>Demospongiae</taxon>
        <taxon>Heteroscleromorpha</taxon>
        <taxon>Tetractinellida</taxon>
        <taxon>Astrophorina</taxon>
        <taxon>Geodiidae</taxon>
        <taxon>Geodia</taxon>
    </lineage>
</organism>
<reference evidence="2" key="1">
    <citation type="submission" date="2023-03" db="EMBL/GenBank/DDBJ databases">
        <authorList>
            <person name="Steffen K."/>
            <person name="Cardenas P."/>
        </authorList>
    </citation>
    <scope>NUCLEOTIDE SEQUENCE</scope>
</reference>
<dbReference type="Proteomes" id="UP001174909">
    <property type="component" value="Unassembled WGS sequence"/>
</dbReference>
<evidence type="ECO:0008006" key="4">
    <source>
        <dbReference type="Google" id="ProtNLM"/>
    </source>
</evidence>
<proteinExistence type="predicted"/>
<dbReference type="EMBL" id="CASHTH010003031">
    <property type="protein sequence ID" value="CAI8039238.1"/>
    <property type="molecule type" value="Genomic_DNA"/>
</dbReference>
<evidence type="ECO:0000313" key="2">
    <source>
        <dbReference type="EMBL" id="CAI8039238.1"/>
    </source>
</evidence>
<accession>A0AA35T0H6</accession>
<comment type="caution">
    <text evidence="2">The sequence shown here is derived from an EMBL/GenBank/DDBJ whole genome shotgun (WGS) entry which is preliminary data.</text>
</comment>
<evidence type="ECO:0000256" key="1">
    <source>
        <dbReference type="SAM" id="MobiDB-lite"/>
    </source>
</evidence>
<name>A0AA35T0H6_GEOBA</name>